<dbReference type="EMBL" id="DQ491002">
    <property type="protein sequence ID" value="ABT14518.1"/>
    <property type="molecule type" value="Genomic_DNA"/>
</dbReference>
<proteinExistence type="predicted"/>
<feature type="transmembrane region" description="Helical" evidence="1">
    <location>
        <begin position="41"/>
        <end position="62"/>
    </location>
</feature>
<organismHost>
    <name type="scientific">Chlorella</name>
    <dbReference type="NCBI Taxonomy" id="3071"/>
</organismHost>
<feature type="transmembrane region" description="Helical" evidence="1">
    <location>
        <begin position="9"/>
        <end position="29"/>
    </location>
</feature>
<sequence>MLSFPRSSFIHPAAFIASFSFFSSALMFVDTKHTINGLPNIEYLDFSFLMFMSAVLPIFPLVKSSLSLM</sequence>
<evidence type="ECO:0000256" key="1">
    <source>
        <dbReference type="SAM" id="Phobius"/>
    </source>
</evidence>
<name>A7IVZ4_PBCVN</name>
<dbReference type="KEGG" id="vg:5658742"/>
<gene>
    <name evidence="2" type="primary">b119L</name>
    <name evidence="2" type="ORF">NY2A_b119L</name>
</gene>
<dbReference type="Proteomes" id="UP000202419">
    <property type="component" value="Segment"/>
</dbReference>
<dbReference type="RefSeq" id="YP_001497315.1">
    <property type="nucleotide sequence ID" value="NC_009898.1"/>
</dbReference>
<evidence type="ECO:0000313" key="3">
    <source>
        <dbReference type="Proteomes" id="UP000202419"/>
    </source>
</evidence>
<keyword evidence="1" id="KW-1133">Transmembrane helix</keyword>
<keyword evidence="1" id="KW-0472">Membrane</keyword>
<dbReference type="GeneID" id="5658742"/>
<accession>A7IVZ4</accession>
<organism evidence="2 3">
    <name type="scientific">Paramecium bursaria Chlorella virus NY2A</name>
    <name type="common">PBCV-NY2A</name>
    <dbReference type="NCBI Taxonomy" id="46021"/>
    <lineage>
        <taxon>Viruses</taxon>
        <taxon>Varidnaviria</taxon>
        <taxon>Bamfordvirae</taxon>
        <taxon>Nucleocytoviricota</taxon>
        <taxon>Megaviricetes</taxon>
        <taxon>Algavirales</taxon>
        <taxon>Phycodnaviridae</taxon>
        <taxon>Chlorovirus</taxon>
        <taxon>Chlorovirus americanus</taxon>
    </lineage>
</organism>
<keyword evidence="3" id="KW-1185">Reference proteome</keyword>
<keyword evidence="1" id="KW-0812">Transmembrane</keyword>
<protein>
    <submittedName>
        <fullName evidence="2">Uncharacterized protein b119L</fullName>
    </submittedName>
</protein>
<evidence type="ECO:0000313" key="2">
    <source>
        <dbReference type="EMBL" id="ABT14518.1"/>
    </source>
</evidence>
<reference evidence="2 3" key="1">
    <citation type="journal article" date="2007" name="Virology">
        <title>Sequence and annotation of the 369-kb NY-2A and the 345-kb AR158 viruses that infect Chlorella NC64A.</title>
        <authorList>
            <person name="Fitzgerald L.A."/>
            <person name="Graves M.V."/>
            <person name="Li X."/>
            <person name="Feldblyum T."/>
            <person name="Nierman W.C."/>
            <person name="Van Etten J.L."/>
        </authorList>
    </citation>
    <scope>NUCLEOTIDE SEQUENCE [LARGE SCALE GENOMIC DNA]</scope>
    <source>
        <strain evidence="2 3">NY-2A</strain>
    </source>
</reference>